<dbReference type="EMBL" id="LLWH01000038">
    <property type="protein sequence ID" value="KQB54921.1"/>
    <property type="molecule type" value="Genomic_DNA"/>
</dbReference>
<dbReference type="Pfam" id="PF13503">
    <property type="entry name" value="DUF4123"/>
    <property type="match status" value="1"/>
</dbReference>
<dbReference type="RefSeq" id="WP_055101696.1">
    <property type="nucleotide sequence ID" value="NZ_LLWH01000038.1"/>
</dbReference>
<dbReference type="Proteomes" id="UP000050342">
    <property type="component" value="Unassembled WGS sequence"/>
</dbReference>
<accession>A0A0Q0SRW8</accession>
<comment type="caution">
    <text evidence="2">The sequence shown here is derived from an EMBL/GenBank/DDBJ whole genome shotgun (WGS) entry which is preliminary data.</text>
</comment>
<keyword evidence="3" id="KW-1185">Reference proteome</keyword>
<evidence type="ECO:0000259" key="1">
    <source>
        <dbReference type="Pfam" id="PF13503"/>
    </source>
</evidence>
<evidence type="ECO:0000313" key="3">
    <source>
        <dbReference type="Proteomes" id="UP000050342"/>
    </source>
</evidence>
<dbReference type="OrthoDB" id="6980020at2"/>
<dbReference type="AlphaFoldDB" id="A0A0Q0SRW8"/>
<sequence length="231" mass="25953">MSQVMPDQWLAAQRGEGRNVCLVLDAQNEIEARTALLRERAYNRYSSVYSQTPVAELAAAGPFLIELDSADSEHLTELLHAPERNWGWLASIAQGDLPAWLAHWRARCLVGTSPNRALYRFQDNRVLARALQYLPIDSLAAYLGAAISVCYWQGEHWAITDNPMPGEYPLPQAPTWLSVPSTSAQLTAIRETNALRFLLDQHQQAYLKVAQQQHVLEWIPKPLLPTATKLS</sequence>
<protein>
    <recommendedName>
        <fullName evidence="1">DUF4123 domain-containing protein</fullName>
    </recommendedName>
</protein>
<dbReference type="InterPro" id="IPR025391">
    <property type="entry name" value="DUF4123"/>
</dbReference>
<proteinExistence type="predicted"/>
<organism evidence="2 3">
    <name type="scientific">Pseudomonas endophytica</name>
    <dbReference type="NCBI Taxonomy" id="1563157"/>
    <lineage>
        <taxon>Bacteria</taxon>
        <taxon>Pseudomonadati</taxon>
        <taxon>Pseudomonadota</taxon>
        <taxon>Gammaproteobacteria</taxon>
        <taxon>Pseudomonadales</taxon>
        <taxon>Pseudomonadaceae</taxon>
        <taxon>Pseudomonas</taxon>
    </lineage>
</organism>
<dbReference type="STRING" id="1563157.AQS70_20255"/>
<evidence type="ECO:0000313" key="2">
    <source>
        <dbReference type="EMBL" id="KQB54921.1"/>
    </source>
</evidence>
<gene>
    <name evidence="2" type="ORF">AQS70_20255</name>
</gene>
<reference evidence="2 3" key="1">
    <citation type="submission" date="2015-10" db="EMBL/GenBank/DDBJ databases">
        <title>Pseudomonas helleri sp. nov. and Pseudomonas weihenstephanensis sp. nov., isolated from raw cows milk.</title>
        <authorList>
            <person name="Von Neubeck M."/>
            <person name="Huptas C."/>
            <person name="Wenning M."/>
            <person name="Scherer S."/>
        </authorList>
    </citation>
    <scope>NUCLEOTIDE SEQUENCE [LARGE SCALE GENOMIC DNA]</scope>
    <source>
        <strain evidence="2 3">BSTT44</strain>
    </source>
</reference>
<name>A0A0Q0SRW8_9PSED</name>
<feature type="domain" description="DUF4123" evidence="1">
    <location>
        <begin position="22"/>
        <end position="134"/>
    </location>
</feature>